<accession>A0A514CY46</accession>
<proteinExistence type="predicted"/>
<evidence type="ECO:0000313" key="2">
    <source>
        <dbReference type="EMBL" id="QDH85435.1"/>
    </source>
</evidence>
<feature type="compositionally biased region" description="Polar residues" evidence="1">
    <location>
        <begin position="1"/>
        <end position="17"/>
    </location>
</feature>
<dbReference type="EMBL" id="MG575418">
    <property type="protein sequence ID" value="QDH85435.1"/>
    <property type="molecule type" value="Genomic_DNA"/>
</dbReference>
<organism evidence="2 3">
    <name type="scientific">Proteus phage vB_PmiP_RS1pmA</name>
    <dbReference type="NCBI Taxonomy" id="2250312"/>
    <lineage>
        <taxon>Viruses</taxon>
        <taxon>Duplodnaviria</taxon>
        <taxon>Heunggongvirae</taxon>
        <taxon>Uroviricota</taxon>
        <taxon>Caudoviricetes</taxon>
        <taxon>Autographivirales</taxon>
        <taxon>Autoscriptoviridae</taxon>
        <taxon>Slopekvirinae</taxon>
        <taxon>Novosibovirus</taxon>
        <taxon>Novosibovirus RS1pmA</taxon>
    </lineage>
</organism>
<sequence>MTEQVQTQDTSTEQQVQDLGLPKGVPQAKNPPNNQGVPVEKQVPASTPAPTPTSTTSQSTVTGSDFSTGNAVIDSGLKTLESVTGCTSQDMERAVRAALQTGDESLIDLEYIKEKFKEHAPLAESLAKAYIQDSKREQESTVQAVYQQAGGKEQWDYTNSVFQSQAPEYLKNIVNLAVQSGNILEASSVIIEFGKSSGAIPNVGNNLKGSGSPSLGALSASEFKEEYSKLRKEAGNRSLESPQFKEKYNSLLQRREAGRARGW</sequence>
<reference evidence="2 3" key="1">
    <citation type="submission" date="2017-11" db="EMBL/GenBank/DDBJ databases">
        <title>Genomic and ecogenomic characterisation of Proteus mirabilis bacteriophage supports development of cocktails for phage therapy.</title>
        <authorList>
            <person name="Alves D.R."/>
            <person name="Nzakizwanayo J."/>
            <person name="Dedi C."/>
            <person name="Olympiou C."/>
            <person name="Hanin A."/>
            <person name="Kot W."/>
            <person name="Hansen L."/>
            <person name="Gahan C."/>
            <person name="Schellenberge P."/>
            <person name="Ogilvie L.A."/>
            <person name="Jones B.V."/>
        </authorList>
    </citation>
    <scope>NUCLEOTIDE SEQUENCE [LARGE SCALE GENOMIC DNA]</scope>
</reference>
<keyword evidence="3" id="KW-1185">Reference proteome</keyword>
<dbReference type="Proteomes" id="UP000317418">
    <property type="component" value="Segment"/>
</dbReference>
<evidence type="ECO:0000313" key="3">
    <source>
        <dbReference type="Proteomes" id="UP000317418"/>
    </source>
</evidence>
<protein>
    <submittedName>
        <fullName evidence="2">Scaffolding protein</fullName>
    </submittedName>
</protein>
<feature type="compositionally biased region" description="Low complexity" evidence="1">
    <location>
        <begin position="42"/>
        <end position="62"/>
    </location>
</feature>
<name>A0A514CY46_9CAUD</name>
<evidence type="ECO:0000256" key="1">
    <source>
        <dbReference type="SAM" id="MobiDB-lite"/>
    </source>
</evidence>
<feature type="region of interest" description="Disordered" evidence="1">
    <location>
        <begin position="1"/>
        <end position="67"/>
    </location>
</feature>